<feature type="region of interest" description="Disordered" evidence="1">
    <location>
        <begin position="1"/>
        <end position="62"/>
    </location>
</feature>
<evidence type="ECO:0000313" key="2">
    <source>
        <dbReference type="EMBL" id="TWW62131.1"/>
    </source>
</evidence>
<proteinExistence type="predicted"/>
<keyword evidence="3" id="KW-1185">Reference proteome</keyword>
<dbReference type="Proteomes" id="UP000324091">
    <property type="component" value="Chromosome 4"/>
</dbReference>
<gene>
    <name evidence="2" type="ORF">D4764_04G0007780</name>
</gene>
<evidence type="ECO:0000256" key="1">
    <source>
        <dbReference type="SAM" id="MobiDB-lite"/>
    </source>
</evidence>
<feature type="region of interest" description="Disordered" evidence="1">
    <location>
        <begin position="161"/>
        <end position="183"/>
    </location>
</feature>
<comment type="caution">
    <text evidence="2">The sequence shown here is derived from an EMBL/GenBank/DDBJ whole genome shotgun (WGS) entry which is preliminary data.</text>
</comment>
<feature type="compositionally biased region" description="Basic and acidic residues" evidence="1">
    <location>
        <begin position="7"/>
        <end position="62"/>
    </location>
</feature>
<reference evidence="2 3" key="1">
    <citation type="submission" date="2019-04" db="EMBL/GenBank/DDBJ databases">
        <title>Chromosome genome assembly for Takifugu flavidus.</title>
        <authorList>
            <person name="Xiao S."/>
        </authorList>
    </citation>
    <scope>NUCLEOTIDE SEQUENCE [LARGE SCALE GENOMIC DNA]</scope>
    <source>
        <strain evidence="2">HTHZ2018</strain>
        <tissue evidence="2">Muscle</tissue>
    </source>
</reference>
<dbReference type="EMBL" id="RHFK02000017">
    <property type="protein sequence ID" value="TWW62131.1"/>
    <property type="molecule type" value="Genomic_DNA"/>
</dbReference>
<protein>
    <submittedName>
        <fullName evidence="2">Uncharacterized protein</fullName>
    </submittedName>
</protein>
<organism evidence="2 3">
    <name type="scientific">Takifugu flavidus</name>
    <name type="common">sansaifugu</name>
    <dbReference type="NCBI Taxonomy" id="433684"/>
    <lineage>
        <taxon>Eukaryota</taxon>
        <taxon>Metazoa</taxon>
        <taxon>Chordata</taxon>
        <taxon>Craniata</taxon>
        <taxon>Vertebrata</taxon>
        <taxon>Euteleostomi</taxon>
        <taxon>Actinopterygii</taxon>
        <taxon>Neopterygii</taxon>
        <taxon>Teleostei</taxon>
        <taxon>Neoteleostei</taxon>
        <taxon>Acanthomorphata</taxon>
        <taxon>Eupercaria</taxon>
        <taxon>Tetraodontiformes</taxon>
        <taxon>Tetradontoidea</taxon>
        <taxon>Tetraodontidae</taxon>
        <taxon>Takifugu</taxon>
    </lineage>
</organism>
<accession>A0A5C6N786</accession>
<sequence length="183" mass="21224">MMVRFRLRGEERRGEERRGEERRGEERRGEERRGEERRRERRGEERRGEERRGEERRGEERRGGGVLLVDRGLRVFPSLATGLSSNTVFELRAEQMNRLYWPPGCSTGSTRHSGGDGGVVCRWYCTLPKSKEQQSWVFRQGPHGPVISFLWLKLHTFRSEETRTDEGAADSGSSSGPEDERKC</sequence>
<evidence type="ECO:0000313" key="3">
    <source>
        <dbReference type="Proteomes" id="UP000324091"/>
    </source>
</evidence>
<dbReference type="AlphaFoldDB" id="A0A5C6N786"/>
<name>A0A5C6N786_9TELE</name>